<sequence length="81" mass="8832">MSDRPEWFAPKRYGLGAGWPIAWQGWAVLAAFMLLVGIALLIFGPDDPAALAIVIPAVIGLAIVTALTTRGGWRWRWGNED</sequence>
<keyword evidence="1" id="KW-0812">Transmembrane</keyword>
<reference evidence="2 3" key="1">
    <citation type="submission" date="2020-08" db="EMBL/GenBank/DDBJ databases">
        <title>Genome sequence of Sphingomonas rhizophila KACC 19189T.</title>
        <authorList>
            <person name="Hyun D.-W."/>
            <person name="Bae J.-W."/>
        </authorList>
    </citation>
    <scope>NUCLEOTIDE SEQUENCE [LARGE SCALE GENOMIC DNA]</scope>
    <source>
        <strain evidence="2 3">KACC 19189</strain>
    </source>
</reference>
<keyword evidence="1" id="KW-1133">Transmembrane helix</keyword>
<feature type="transmembrane region" description="Helical" evidence="1">
    <location>
        <begin position="21"/>
        <end position="43"/>
    </location>
</feature>
<evidence type="ECO:0008006" key="4">
    <source>
        <dbReference type="Google" id="ProtNLM"/>
    </source>
</evidence>
<accession>A0A7G9SAS0</accession>
<dbReference type="EMBL" id="CP060717">
    <property type="protein sequence ID" value="QNN64945.1"/>
    <property type="molecule type" value="Genomic_DNA"/>
</dbReference>
<dbReference type="Proteomes" id="UP000515955">
    <property type="component" value="Chromosome"/>
</dbReference>
<evidence type="ECO:0000256" key="1">
    <source>
        <dbReference type="SAM" id="Phobius"/>
    </source>
</evidence>
<proteinExistence type="predicted"/>
<protein>
    <recommendedName>
        <fullName evidence="4">DUF4175 domain-containing protein</fullName>
    </recommendedName>
</protein>
<evidence type="ECO:0000313" key="3">
    <source>
        <dbReference type="Proteomes" id="UP000515955"/>
    </source>
</evidence>
<feature type="transmembrane region" description="Helical" evidence="1">
    <location>
        <begin position="49"/>
        <end position="67"/>
    </location>
</feature>
<dbReference type="RefSeq" id="WP_187541944.1">
    <property type="nucleotide sequence ID" value="NZ_CP060717.1"/>
</dbReference>
<keyword evidence="3" id="KW-1185">Reference proteome</keyword>
<keyword evidence="1" id="KW-0472">Membrane</keyword>
<evidence type="ECO:0000313" key="2">
    <source>
        <dbReference type="EMBL" id="QNN64945.1"/>
    </source>
</evidence>
<dbReference type="AlphaFoldDB" id="A0A7G9SAS0"/>
<organism evidence="2 3">
    <name type="scientific">Sphingomonas rhizophila</name>
    <dbReference type="NCBI Taxonomy" id="2071607"/>
    <lineage>
        <taxon>Bacteria</taxon>
        <taxon>Pseudomonadati</taxon>
        <taxon>Pseudomonadota</taxon>
        <taxon>Alphaproteobacteria</taxon>
        <taxon>Sphingomonadales</taxon>
        <taxon>Sphingomonadaceae</taxon>
        <taxon>Sphingomonas</taxon>
    </lineage>
</organism>
<gene>
    <name evidence="2" type="ORF">H9L12_12150</name>
</gene>
<dbReference type="KEGG" id="srhi:H9L12_12150"/>
<name>A0A7G9SAS0_9SPHN</name>